<dbReference type="RefSeq" id="WP_136901139.1">
    <property type="nucleotide sequence ID" value="NZ_SUME01000003.1"/>
</dbReference>
<proteinExistence type="predicted"/>
<protein>
    <recommendedName>
        <fullName evidence="4">Lipoprotein</fullName>
    </recommendedName>
</protein>
<evidence type="ECO:0008006" key="4">
    <source>
        <dbReference type="Google" id="ProtNLM"/>
    </source>
</evidence>
<feature type="signal peptide" evidence="1">
    <location>
        <begin position="1"/>
        <end position="21"/>
    </location>
</feature>
<dbReference type="Proteomes" id="UP000306808">
    <property type="component" value="Unassembled WGS sequence"/>
</dbReference>
<sequence length="203" mass="22181">MKKLLLTIPCFLLLVFGCNDAKNRFTTSIVEKSIEAISGQKIDIADANDIEKNEAEVNITLHGENLKNYFKKGFGSVTASKETIAITIAGGENGQDNILIGFTGKERIASHPIKGKMVMGHNDGFTFSITKATDNGIDMQLSFEAEGEIVSMQKDKVIIKVKGKTGSSSDAESPEKWKSYEGTITLNYPVFQALGSSKEKFIY</sequence>
<evidence type="ECO:0000256" key="1">
    <source>
        <dbReference type="SAM" id="SignalP"/>
    </source>
</evidence>
<dbReference type="PROSITE" id="PS51257">
    <property type="entry name" value="PROKAR_LIPOPROTEIN"/>
    <property type="match status" value="1"/>
</dbReference>
<keyword evidence="1" id="KW-0732">Signal</keyword>
<evidence type="ECO:0000313" key="2">
    <source>
        <dbReference type="EMBL" id="TJZ61492.1"/>
    </source>
</evidence>
<feature type="chain" id="PRO_5020546925" description="Lipoprotein" evidence="1">
    <location>
        <begin position="22"/>
        <end position="203"/>
    </location>
</feature>
<organism evidence="2 3">
    <name type="scientific">Sphingobacterium olei</name>
    <dbReference type="NCBI Taxonomy" id="2571155"/>
    <lineage>
        <taxon>Bacteria</taxon>
        <taxon>Pseudomonadati</taxon>
        <taxon>Bacteroidota</taxon>
        <taxon>Sphingobacteriia</taxon>
        <taxon>Sphingobacteriales</taxon>
        <taxon>Sphingobacteriaceae</taxon>
        <taxon>Sphingobacterium</taxon>
    </lineage>
</organism>
<accession>A0A4U0P4C3</accession>
<evidence type="ECO:0000313" key="3">
    <source>
        <dbReference type="Proteomes" id="UP000306808"/>
    </source>
</evidence>
<name>A0A4U0P4C3_9SPHI</name>
<dbReference type="EMBL" id="SUME01000003">
    <property type="protein sequence ID" value="TJZ61492.1"/>
    <property type="molecule type" value="Genomic_DNA"/>
</dbReference>
<dbReference type="OrthoDB" id="1492701at2"/>
<reference evidence="2 3" key="1">
    <citation type="submission" date="2019-04" db="EMBL/GenBank/DDBJ databases">
        <title>Sphingobacterium olei sp. nov., isolated from oil-contaminated soil.</title>
        <authorList>
            <person name="Liu B."/>
        </authorList>
    </citation>
    <scope>NUCLEOTIDE SEQUENCE [LARGE SCALE GENOMIC DNA]</scope>
    <source>
        <strain evidence="2 3">HAL-9</strain>
    </source>
</reference>
<dbReference type="AlphaFoldDB" id="A0A4U0P4C3"/>
<comment type="caution">
    <text evidence="2">The sequence shown here is derived from an EMBL/GenBank/DDBJ whole genome shotgun (WGS) entry which is preliminary data.</text>
</comment>
<keyword evidence="3" id="KW-1185">Reference proteome</keyword>
<gene>
    <name evidence="2" type="ORF">FAZ15_09890</name>
</gene>